<protein>
    <submittedName>
        <fullName evidence="1">RCG24717</fullName>
    </submittedName>
</protein>
<proteinExistence type="predicted"/>
<dbReference type="AlphaFoldDB" id="A6JC90"/>
<sequence>MNVFTLRERVQASGRRKRGFCDS</sequence>
<organism evidence="1 2">
    <name type="scientific">Rattus norvegicus</name>
    <name type="common">Rat</name>
    <dbReference type="NCBI Taxonomy" id="10116"/>
    <lineage>
        <taxon>Eukaryota</taxon>
        <taxon>Metazoa</taxon>
        <taxon>Chordata</taxon>
        <taxon>Craniata</taxon>
        <taxon>Vertebrata</taxon>
        <taxon>Euteleostomi</taxon>
        <taxon>Mammalia</taxon>
        <taxon>Eutheria</taxon>
        <taxon>Euarchontoglires</taxon>
        <taxon>Glires</taxon>
        <taxon>Rodentia</taxon>
        <taxon>Myomorpha</taxon>
        <taxon>Muroidea</taxon>
        <taxon>Muridae</taxon>
        <taxon>Murinae</taxon>
        <taxon>Rattus</taxon>
    </lineage>
</organism>
<name>A6JC90_RAT</name>
<evidence type="ECO:0000313" key="1">
    <source>
        <dbReference type="EMBL" id="EDM08617.1"/>
    </source>
</evidence>
<gene>
    <name evidence="1" type="ORF">rCG_24717</name>
</gene>
<accession>A6JC90</accession>
<reference evidence="2" key="1">
    <citation type="submission" date="2005-09" db="EMBL/GenBank/DDBJ databases">
        <authorList>
            <person name="Mural R.J."/>
            <person name="Li P.W."/>
            <person name="Adams M.D."/>
            <person name="Amanatides P.G."/>
            <person name="Baden-Tillson H."/>
            <person name="Barnstead M."/>
            <person name="Chin S.H."/>
            <person name="Dew I."/>
            <person name="Evans C.A."/>
            <person name="Ferriera S."/>
            <person name="Flanigan M."/>
            <person name="Fosler C."/>
            <person name="Glodek A."/>
            <person name="Gu Z."/>
            <person name="Holt R.A."/>
            <person name="Jennings D."/>
            <person name="Kraft C.L."/>
            <person name="Lu F."/>
            <person name="Nguyen T."/>
            <person name="Nusskern D.R."/>
            <person name="Pfannkoch C.M."/>
            <person name="Sitter C."/>
            <person name="Sutton G.G."/>
            <person name="Venter J.C."/>
            <person name="Wang Z."/>
            <person name="Woodage T."/>
            <person name="Zheng X.H."/>
            <person name="Zhong F."/>
        </authorList>
    </citation>
    <scope>NUCLEOTIDE SEQUENCE [LARGE SCALE GENOMIC DNA]</scope>
    <source>
        <strain>BN</strain>
        <strain evidence="2">Sprague-Dawley</strain>
    </source>
</reference>
<feature type="non-terminal residue" evidence="1">
    <location>
        <position position="23"/>
    </location>
</feature>
<evidence type="ECO:0000313" key="2">
    <source>
        <dbReference type="Proteomes" id="UP000234681"/>
    </source>
</evidence>
<dbReference type="EMBL" id="CH473980">
    <property type="protein sequence ID" value="EDM08617.1"/>
    <property type="molecule type" value="Genomic_DNA"/>
</dbReference>
<dbReference type="Proteomes" id="UP000234681">
    <property type="component" value="Chromosome 1"/>
</dbReference>